<feature type="region of interest" description="Disordered" evidence="1">
    <location>
        <begin position="74"/>
        <end position="118"/>
    </location>
</feature>
<evidence type="ECO:0000256" key="1">
    <source>
        <dbReference type="SAM" id="MobiDB-lite"/>
    </source>
</evidence>
<name>A0ABQ2VK19_9ACTN</name>
<evidence type="ECO:0000313" key="2">
    <source>
        <dbReference type="EMBL" id="GGU90691.1"/>
    </source>
</evidence>
<dbReference type="Proteomes" id="UP000654471">
    <property type="component" value="Unassembled WGS sequence"/>
</dbReference>
<comment type="caution">
    <text evidence="2">The sequence shown here is derived from an EMBL/GenBank/DDBJ whole genome shotgun (WGS) entry which is preliminary data.</text>
</comment>
<protein>
    <submittedName>
        <fullName evidence="2">Uncharacterized protein</fullName>
    </submittedName>
</protein>
<evidence type="ECO:0000313" key="3">
    <source>
        <dbReference type="Proteomes" id="UP000654471"/>
    </source>
</evidence>
<sequence>MGGHIGPPRRTVHGLCRLRLRLAHDRARVQPHTDLVERHGEILPPADDVRLDLRRGPGFRHRAASVISCRCVQGPGTEPRGEPATTLRAPIRKGQSVSSYLRAPHSTPVSGSRTAPAAVPPPAWLVFGAYGTTREETEATMREHSARSEVSA</sequence>
<accession>A0ABQ2VK19</accession>
<keyword evidence="3" id="KW-1185">Reference proteome</keyword>
<gene>
    <name evidence="2" type="ORF">GCM10010211_66700</name>
</gene>
<reference evidence="3" key="1">
    <citation type="journal article" date="2019" name="Int. J. Syst. Evol. Microbiol.">
        <title>The Global Catalogue of Microorganisms (GCM) 10K type strain sequencing project: providing services to taxonomists for standard genome sequencing and annotation.</title>
        <authorList>
            <consortium name="The Broad Institute Genomics Platform"/>
            <consortium name="The Broad Institute Genome Sequencing Center for Infectious Disease"/>
            <person name="Wu L."/>
            <person name="Ma J."/>
        </authorList>
    </citation>
    <scope>NUCLEOTIDE SEQUENCE [LARGE SCALE GENOMIC DNA]</scope>
    <source>
        <strain evidence="3">JCM 3399</strain>
    </source>
</reference>
<dbReference type="EMBL" id="BMRP01000036">
    <property type="protein sequence ID" value="GGU90691.1"/>
    <property type="molecule type" value="Genomic_DNA"/>
</dbReference>
<proteinExistence type="predicted"/>
<organism evidence="2 3">
    <name type="scientific">Streptomyces albospinus</name>
    <dbReference type="NCBI Taxonomy" id="285515"/>
    <lineage>
        <taxon>Bacteria</taxon>
        <taxon>Bacillati</taxon>
        <taxon>Actinomycetota</taxon>
        <taxon>Actinomycetes</taxon>
        <taxon>Kitasatosporales</taxon>
        <taxon>Streptomycetaceae</taxon>
        <taxon>Streptomyces</taxon>
    </lineage>
</organism>